<keyword evidence="2" id="KW-0732">Signal</keyword>
<name>A0AA97NPD3_PYRO3</name>
<evidence type="ECO:0000256" key="1">
    <source>
        <dbReference type="SAM" id="MobiDB-lite"/>
    </source>
</evidence>
<dbReference type="SUPFAM" id="SSF56219">
    <property type="entry name" value="DNase I-like"/>
    <property type="match status" value="1"/>
</dbReference>
<feature type="chain" id="PRO_5041676368" description="Endonuclease/exonuclease/phosphatase domain-containing protein" evidence="2">
    <location>
        <begin position="22"/>
        <end position="624"/>
    </location>
</feature>
<dbReference type="AlphaFoldDB" id="A0AA97NPD3"/>
<dbReference type="GO" id="GO:0003824">
    <property type="term" value="F:catalytic activity"/>
    <property type="evidence" value="ECO:0007669"/>
    <property type="project" value="InterPro"/>
</dbReference>
<dbReference type="Pfam" id="PF03372">
    <property type="entry name" value="Exo_endo_phos"/>
    <property type="match status" value="1"/>
</dbReference>
<evidence type="ECO:0000259" key="3">
    <source>
        <dbReference type="Pfam" id="PF03372"/>
    </source>
</evidence>
<feature type="domain" description="Endonuclease/exonuclease/phosphatase" evidence="3">
    <location>
        <begin position="281"/>
        <end position="482"/>
    </location>
</feature>
<dbReference type="Gene3D" id="3.60.10.10">
    <property type="entry name" value="Endonuclease/exonuclease/phosphatase"/>
    <property type="match status" value="1"/>
</dbReference>
<evidence type="ECO:0000256" key="2">
    <source>
        <dbReference type="SAM" id="SignalP"/>
    </source>
</evidence>
<feature type="signal peptide" evidence="2">
    <location>
        <begin position="1"/>
        <end position="21"/>
    </location>
</feature>
<accession>A0AA97NPD3</accession>
<gene>
    <name evidence="4" type="ORF">OOU_Y34scaffold00882g3</name>
</gene>
<protein>
    <recommendedName>
        <fullName evidence="3">Endonuclease/exonuclease/phosphatase domain-containing protein</fullName>
    </recommendedName>
</protein>
<sequence>MSPLFLLISVFFNSFLAAAHTENFNIVQNLARNANVQLDLTGKQSYAIYETLPDKGLDRFIPRYSIKKLINGRVQCDANKICDFVGNSFELHLEGDLVGYIIGSKTKSSSSEHLWKANHYYDAETQMYKKYPEPNKYTWAGPTKPYTNQQIFGFAVEKYRNRPYIAALSLWDRFRDRHKGCPAAPKLENNKVIRPSVRKLNDIRRHGQARYTKELERTAETAAKAAVRAAAQAVQPTEVASSNKSSTTSGKRNRSTSDAGAIRQFLTRFAPPTSRLTLAWANVGKRQVPHLSLLEICHQQGVDVINIQEPACYLGTRTQTHPGYDIFAPIDHWNATSWDEFVAIRPRVLTYVRKQAGLWVVQRRPTQTRDAFWLEINGTQILHVYRDVLSTEMLDLVCGTEITGPTVVGGDFNFIAQAYEPNRSDARGGRELTRWAEGSGMEFTGEIGVPTHQAGGVLDMVFSNIPFAITKVAEELHTGSDHQTLTTNLPTKGKQYFEPINYVVRENKLETFRNLVGVGIASLSDPELAEDGPALDVWVDNFNFMWQSALIAGGTAPNKRGRSAPWWTRDCQNLWAKYRTARRASGPRAGRTQEEKDYITGGKPQMFGLHNQGAGMNDQFAGWL</sequence>
<dbReference type="EMBL" id="JH793032">
    <property type="protein sequence ID" value="ELQ33783.1"/>
    <property type="molecule type" value="Genomic_DNA"/>
</dbReference>
<evidence type="ECO:0000313" key="4">
    <source>
        <dbReference type="EMBL" id="ELQ33783.1"/>
    </source>
</evidence>
<reference evidence="4" key="1">
    <citation type="journal article" date="2012" name="PLoS Genet.">
        <title>Comparative analysis of the genomes of two field isolates of the rice blast fungus Magnaporthe oryzae.</title>
        <authorList>
            <person name="Xue M."/>
            <person name="Yang J."/>
            <person name="Li Z."/>
            <person name="Hu S."/>
            <person name="Yao N."/>
            <person name="Dean R.A."/>
            <person name="Zhao W."/>
            <person name="Shen M."/>
            <person name="Zhang H."/>
            <person name="Li C."/>
            <person name="Liu L."/>
            <person name="Cao L."/>
            <person name="Xu X."/>
            <person name="Xing Y."/>
            <person name="Hsiang T."/>
            <person name="Zhang Z."/>
            <person name="Xu J.R."/>
            <person name="Peng Y.L."/>
        </authorList>
    </citation>
    <scope>NUCLEOTIDE SEQUENCE</scope>
    <source>
        <strain evidence="4">Y34</strain>
    </source>
</reference>
<dbReference type="Proteomes" id="UP000011086">
    <property type="component" value="Unassembled WGS sequence"/>
</dbReference>
<feature type="region of interest" description="Disordered" evidence="1">
    <location>
        <begin position="232"/>
        <end position="257"/>
    </location>
</feature>
<proteinExistence type="predicted"/>
<feature type="compositionally biased region" description="Polar residues" evidence="1">
    <location>
        <begin position="238"/>
        <end position="250"/>
    </location>
</feature>
<dbReference type="InterPro" id="IPR036691">
    <property type="entry name" value="Endo/exonu/phosph_ase_sf"/>
</dbReference>
<organism evidence="4">
    <name type="scientific">Pyricularia oryzae (strain Y34)</name>
    <name type="common">Rice blast fungus</name>
    <name type="synonym">Magnaporthe oryzae</name>
    <dbReference type="NCBI Taxonomy" id="1143189"/>
    <lineage>
        <taxon>Eukaryota</taxon>
        <taxon>Fungi</taxon>
        <taxon>Dikarya</taxon>
        <taxon>Ascomycota</taxon>
        <taxon>Pezizomycotina</taxon>
        <taxon>Sordariomycetes</taxon>
        <taxon>Sordariomycetidae</taxon>
        <taxon>Magnaporthales</taxon>
        <taxon>Pyriculariaceae</taxon>
        <taxon>Pyricularia</taxon>
    </lineage>
</organism>
<dbReference type="InterPro" id="IPR005135">
    <property type="entry name" value="Endo/exonuclease/phosphatase"/>
</dbReference>